<name>A0A139I110_9PEZI</name>
<dbReference type="EMBL" id="LFZO01000450">
    <property type="protein sequence ID" value="KXT08416.1"/>
    <property type="molecule type" value="Genomic_DNA"/>
</dbReference>
<feature type="region of interest" description="Disordered" evidence="1">
    <location>
        <begin position="40"/>
        <end position="66"/>
    </location>
</feature>
<dbReference type="OrthoDB" id="3531694at2759"/>
<keyword evidence="3" id="KW-1185">Reference proteome</keyword>
<gene>
    <name evidence="2" type="ORF">AC579_3808</name>
</gene>
<organism evidence="2 3">
    <name type="scientific">Pseudocercospora musae</name>
    <dbReference type="NCBI Taxonomy" id="113226"/>
    <lineage>
        <taxon>Eukaryota</taxon>
        <taxon>Fungi</taxon>
        <taxon>Dikarya</taxon>
        <taxon>Ascomycota</taxon>
        <taxon>Pezizomycotina</taxon>
        <taxon>Dothideomycetes</taxon>
        <taxon>Dothideomycetidae</taxon>
        <taxon>Mycosphaerellales</taxon>
        <taxon>Mycosphaerellaceae</taxon>
        <taxon>Pseudocercospora</taxon>
    </lineage>
</organism>
<dbReference type="Proteomes" id="UP000073492">
    <property type="component" value="Unassembled WGS sequence"/>
</dbReference>
<protein>
    <submittedName>
        <fullName evidence="2">Uncharacterized protein</fullName>
    </submittedName>
</protein>
<evidence type="ECO:0000313" key="3">
    <source>
        <dbReference type="Proteomes" id="UP000073492"/>
    </source>
</evidence>
<reference evidence="2 3" key="1">
    <citation type="submission" date="2015-07" db="EMBL/GenBank/DDBJ databases">
        <title>Comparative genomics of the Sigatoka disease complex on banana suggests a link between parallel evolutionary changes in Pseudocercospora fijiensis and Pseudocercospora eumusae and increased virulence on the banana host.</title>
        <authorList>
            <person name="Chang T.-C."/>
            <person name="Salvucci A."/>
            <person name="Crous P.W."/>
            <person name="Stergiopoulos I."/>
        </authorList>
    </citation>
    <scope>NUCLEOTIDE SEQUENCE [LARGE SCALE GENOMIC DNA]</scope>
    <source>
        <strain evidence="2 3">CBS 116634</strain>
    </source>
</reference>
<feature type="compositionally biased region" description="Basic and acidic residues" evidence="1">
    <location>
        <begin position="56"/>
        <end position="66"/>
    </location>
</feature>
<evidence type="ECO:0000256" key="1">
    <source>
        <dbReference type="SAM" id="MobiDB-lite"/>
    </source>
</evidence>
<evidence type="ECO:0000313" key="2">
    <source>
        <dbReference type="EMBL" id="KXT08416.1"/>
    </source>
</evidence>
<proteinExistence type="predicted"/>
<accession>A0A139I110</accession>
<comment type="caution">
    <text evidence="2">The sequence shown here is derived from an EMBL/GenBank/DDBJ whole genome shotgun (WGS) entry which is preliminary data.</text>
</comment>
<sequence length="96" mass="10716">MLSASQKRLISYVGKTKPSQITKPGWVGKAETFCENFEKENPEVKSAEIKGSQPPKSRDDPSDKEDVISIRFFDANGKRIATGHLHQDGTGKVVRW</sequence>
<dbReference type="AlphaFoldDB" id="A0A139I110"/>